<dbReference type="EMBL" id="MORL01000008">
    <property type="protein sequence ID" value="OIN58110.1"/>
    <property type="molecule type" value="Genomic_DNA"/>
</dbReference>
<accession>A0A1S2VI74</accession>
<dbReference type="Proteomes" id="UP000181790">
    <property type="component" value="Unassembled WGS sequence"/>
</dbReference>
<sequence length="247" mass="28821">MKKYLLIPLFFLAIQVSAQQQQTEGIVYYNYTQYWTKIIKRLTFLSKEEKDRSAMTWKNEDGYTQKMKLFFSPSQSLYSYNNDEIEGAGYSWRKDEYSIYRNFDQDKKFDVIEMLGKVYIVDDSLHTPKWKISNQIKDIAGFICMKATMDDPVRGQKITVWFAQDIPVGAGPERYFGLPGMILGIDMNEGDVIIEATKVEFKPVANELKQPKAKGKKIKDSDYDTIISNHIKESMKASRNPFWAIRY</sequence>
<keyword evidence="1" id="KW-0732">Signal</keyword>
<dbReference type="RefSeq" id="WP_071504260.1">
    <property type="nucleotide sequence ID" value="NZ_MORL01000008.1"/>
</dbReference>
<proteinExistence type="predicted"/>
<evidence type="ECO:0000313" key="3">
    <source>
        <dbReference type="Proteomes" id="UP000181790"/>
    </source>
</evidence>
<dbReference type="InterPro" id="IPR005901">
    <property type="entry name" value="GLPGLI"/>
</dbReference>
<comment type="caution">
    <text evidence="2">The sequence shown here is derived from an EMBL/GenBank/DDBJ whole genome shotgun (WGS) entry which is preliminary data.</text>
</comment>
<dbReference type="AlphaFoldDB" id="A0A1S2VI74"/>
<name>A0A1S2VI74_9BACT</name>
<evidence type="ECO:0000256" key="1">
    <source>
        <dbReference type="SAM" id="SignalP"/>
    </source>
</evidence>
<gene>
    <name evidence="2" type="ORF">BLX24_16420</name>
</gene>
<evidence type="ECO:0000313" key="2">
    <source>
        <dbReference type="EMBL" id="OIN58110.1"/>
    </source>
</evidence>
<dbReference type="OrthoDB" id="1440774at2"/>
<keyword evidence="3" id="KW-1185">Reference proteome</keyword>
<protein>
    <submittedName>
        <fullName evidence="2">GLPGLI family protein</fullName>
    </submittedName>
</protein>
<dbReference type="NCBIfam" id="TIGR01200">
    <property type="entry name" value="GLPGLI"/>
    <property type="match status" value="1"/>
</dbReference>
<feature type="chain" id="PRO_5010255262" evidence="1">
    <location>
        <begin position="19"/>
        <end position="247"/>
    </location>
</feature>
<feature type="signal peptide" evidence="1">
    <location>
        <begin position="1"/>
        <end position="18"/>
    </location>
</feature>
<dbReference type="Pfam" id="PF09697">
    <property type="entry name" value="Porph_ging"/>
    <property type="match status" value="1"/>
</dbReference>
<organism evidence="2 3">
    <name type="scientific">Arsenicibacter rosenii</name>
    <dbReference type="NCBI Taxonomy" id="1750698"/>
    <lineage>
        <taxon>Bacteria</taxon>
        <taxon>Pseudomonadati</taxon>
        <taxon>Bacteroidota</taxon>
        <taxon>Cytophagia</taxon>
        <taxon>Cytophagales</taxon>
        <taxon>Spirosomataceae</taxon>
        <taxon>Arsenicibacter</taxon>
    </lineage>
</organism>
<reference evidence="2 3" key="1">
    <citation type="submission" date="2016-10" db="EMBL/GenBank/DDBJ databases">
        <title>Arsenicibacter rosenii gen. nov., sp. nov., an efficient arsenic-methylating bacterium isolated from an arsenic-contaminated paddy soil.</title>
        <authorList>
            <person name="Huang K."/>
        </authorList>
    </citation>
    <scope>NUCLEOTIDE SEQUENCE [LARGE SCALE GENOMIC DNA]</scope>
    <source>
        <strain evidence="2 3">SM-1</strain>
    </source>
</reference>